<name>A0ABR7UU91_9FLAO</name>
<comment type="caution">
    <text evidence="1">The sequence shown here is derived from an EMBL/GenBank/DDBJ whole genome shotgun (WGS) entry which is preliminary data.</text>
</comment>
<keyword evidence="2" id="KW-1185">Reference proteome</keyword>
<sequence>MSCTNDNNTFTLKTIKLNNFERRTTLPAQKLYFKVFRNDSEIPLTETGFYPSDYTMPATFKVFPSIGMQLYGKAYNVQLWSETDGYLGRCDIDMDKYKIIFPIDMEVENDSLNIAIQGTWE</sequence>
<organism evidence="1 2">
    <name type="scientific">Flavobacterium pokkalii</name>
    <dbReference type="NCBI Taxonomy" id="1940408"/>
    <lineage>
        <taxon>Bacteria</taxon>
        <taxon>Pseudomonadati</taxon>
        <taxon>Bacteroidota</taxon>
        <taxon>Flavobacteriia</taxon>
        <taxon>Flavobacteriales</taxon>
        <taxon>Flavobacteriaceae</taxon>
        <taxon>Flavobacterium</taxon>
    </lineage>
</organism>
<evidence type="ECO:0000313" key="2">
    <source>
        <dbReference type="Proteomes" id="UP000661715"/>
    </source>
</evidence>
<dbReference type="Proteomes" id="UP000661715">
    <property type="component" value="Unassembled WGS sequence"/>
</dbReference>
<reference evidence="1 2" key="1">
    <citation type="journal article" date="2020" name="Microbiol. Res.">
        <title>Flavobacterium pokkalii sp. nov., a novel plant growth promoting native rhizobacteria isolated from pokkali rice grown in coastal saline affected agricultural regions of southern India, Kerala.</title>
        <authorList>
            <person name="Menon R.R."/>
            <person name="Kumari S."/>
            <person name="Viver T."/>
            <person name="Rameshkumar N."/>
        </authorList>
    </citation>
    <scope>NUCLEOTIDE SEQUENCE [LARGE SCALE GENOMIC DNA]</scope>
    <source>
        <strain evidence="1 2">L1I52</strain>
    </source>
</reference>
<dbReference type="EMBL" id="NASZ01000014">
    <property type="protein sequence ID" value="MBD0725524.1"/>
    <property type="molecule type" value="Genomic_DNA"/>
</dbReference>
<gene>
    <name evidence="1" type="ORF">B6A10_10070</name>
</gene>
<proteinExistence type="predicted"/>
<accession>A0ABR7UU91</accession>
<evidence type="ECO:0000313" key="1">
    <source>
        <dbReference type="EMBL" id="MBD0725524.1"/>
    </source>
</evidence>
<protein>
    <submittedName>
        <fullName evidence="1">Uncharacterized protein</fullName>
    </submittedName>
</protein>